<protein>
    <recommendedName>
        <fullName evidence="4">MARVEL domain-containing protein</fullName>
    </recommendedName>
</protein>
<evidence type="ECO:0008006" key="4">
    <source>
        <dbReference type="Google" id="ProtNLM"/>
    </source>
</evidence>
<keyword evidence="1" id="KW-0812">Transmembrane</keyword>
<dbReference type="GeneID" id="87804905"/>
<dbReference type="Proteomes" id="UP000827549">
    <property type="component" value="Chromosome 1"/>
</dbReference>
<gene>
    <name evidence="2" type="ORF">LOC62_01G001650</name>
</gene>
<keyword evidence="1" id="KW-1133">Transmembrane helix</keyword>
<feature type="transmembrane region" description="Helical" evidence="1">
    <location>
        <begin position="94"/>
        <end position="114"/>
    </location>
</feature>
<feature type="transmembrane region" description="Helical" evidence="1">
    <location>
        <begin position="65"/>
        <end position="87"/>
    </location>
</feature>
<dbReference type="RefSeq" id="XP_062624129.1">
    <property type="nucleotide sequence ID" value="XM_062768145.1"/>
</dbReference>
<feature type="transmembrane region" description="Helical" evidence="1">
    <location>
        <begin position="146"/>
        <end position="168"/>
    </location>
</feature>
<sequence>MVAKNHGQQEVEAPTSQLQAIFWTGRQRFIFSYYVFYGILDVALLGLVSWNLHKHGNTWTNYPDGMYYHALGLGLFTTIFTLLFTIFHWALGHLLLTLTFFASGVFFGTVAGILTSTPFGHGLQCKNPVESFPPKYQPFYHDCRKVTATVGLAWALFALSVLGFFFMLQDKYSCVSKRNHVYIEYVAPEPKKHDEEEA</sequence>
<dbReference type="EMBL" id="CP086714">
    <property type="protein sequence ID" value="WOO78097.1"/>
    <property type="molecule type" value="Genomic_DNA"/>
</dbReference>
<name>A0AAF0Y1C6_9TREE</name>
<reference evidence="2" key="1">
    <citation type="submission" date="2023-10" db="EMBL/GenBank/DDBJ databases">
        <authorList>
            <person name="Noh H."/>
        </authorList>
    </citation>
    <scope>NUCLEOTIDE SEQUENCE</scope>
    <source>
        <strain evidence="2">DUCC4014</strain>
    </source>
</reference>
<feature type="transmembrane region" description="Helical" evidence="1">
    <location>
        <begin position="31"/>
        <end position="53"/>
    </location>
</feature>
<evidence type="ECO:0000313" key="3">
    <source>
        <dbReference type="Proteomes" id="UP000827549"/>
    </source>
</evidence>
<dbReference type="AlphaFoldDB" id="A0AAF0Y1C6"/>
<keyword evidence="1" id="KW-0472">Membrane</keyword>
<evidence type="ECO:0000313" key="2">
    <source>
        <dbReference type="EMBL" id="WOO78097.1"/>
    </source>
</evidence>
<proteinExistence type="predicted"/>
<evidence type="ECO:0000256" key="1">
    <source>
        <dbReference type="SAM" id="Phobius"/>
    </source>
</evidence>
<organism evidence="2 3">
    <name type="scientific">Vanrija pseudolonga</name>
    <dbReference type="NCBI Taxonomy" id="143232"/>
    <lineage>
        <taxon>Eukaryota</taxon>
        <taxon>Fungi</taxon>
        <taxon>Dikarya</taxon>
        <taxon>Basidiomycota</taxon>
        <taxon>Agaricomycotina</taxon>
        <taxon>Tremellomycetes</taxon>
        <taxon>Trichosporonales</taxon>
        <taxon>Trichosporonaceae</taxon>
        <taxon>Vanrija</taxon>
    </lineage>
</organism>
<keyword evidence="3" id="KW-1185">Reference proteome</keyword>
<accession>A0AAF0Y1C6</accession>